<dbReference type="InterPro" id="IPR023997">
    <property type="entry name" value="TonB-dep_OMP_SusC/RagA_CS"/>
</dbReference>
<comment type="similarity">
    <text evidence="7">Belongs to the TonB-dependent receptor family.</text>
</comment>
<keyword evidence="2 7" id="KW-0813">Transport</keyword>
<dbReference type="PROSITE" id="PS52016">
    <property type="entry name" value="TONB_DEPENDENT_REC_3"/>
    <property type="match status" value="1"/>
</dbReference>
<dbReference type="Gene3D" id="2.40.170.20">
    <property type="entry name" value="TonB-dependent receptor, beta-barrel domain"/>
    <property type="match status" value="1"/>
</dbReference>
<dbReference type="NCBIfam" id="TIGR04056">
    <property type="entry name" value="OMP_RagA_SusC"/>
    <property type="match status" value="1"/>
</dbReference>
<dbReference type="RefSeq" id="WP_119050210.1">
    <property type="nucleotide sequence ID" value="NZ_CP032157.1"/>
</dbReference>
<dbReference type="InterPro" id="IPR012910">
    <property type="entry name" value="Plug_dom"/>
</dbReference>
<accession>A0A3B7MLZ9</accession>
<organism evidence="10 11">
    <name type="scientific">Paraflavitalea soli</name>
    <dbReference type="NCBI Taxonomy" id="2315862"/>
    <lineage>
        <taxon>Bacteria</taxon>
        <taxon>Pseudomonadati</taxon>
        <taxon>Bacteroidota</taxon>
        <taxon>Chitinophagia</taxon>
        <taxon>Chitinophagales</taxon>
        <taxon>Chitinophagaceae</taxon>
        <taxon>Paraflavitalea</taxon>
    </lineage>
</organism>
<keyword evidence="5 7" id="KW-0472">Membrane</keyword>
<name>A0A3B7MLZ9_9BACT</name>
<evidence type="ECO:0000256" key="3">
    <source>
        <dbReference type="ARBA" id="ARBA00022452"/>
    </source>
</evidence>
<comment type="subcellular location">
    <subcellularLocation>
        <location evidence="1 7">Cell outer membrane</location>
        <topology evidence="1 7">Multi-pass membrane protein</topology>
    </subcellularLocation>
</comment>
<dbReference type="InterPro" id="IPR008969">
    <property type="entry name" value="CarboxyPept-like_regulatory"/>
</dbReference>
<feature type="chain" id="PRO_5017538186" evidence="8">
    <location>
        <begin position="33"/>
        <end position="1047"/>
    </location>
</feature>
<evidence type="ECO:0000256" key="1">
    <source>
        <dbReference type="ARBA" id="ARBA00004571"/>
    </source>
</evidence>
<dbReference type="Gene3D" id="2.170.130.10">
    <property type="entry name" value="TonB-dependent receptor, plug domain"/>
    <property type="match status" value="1"/>
</dbReference>
<dbReference type="NCBIfam" id="TIGR04057">
    <property type="entry name" value="SusC_RagA_signa"/>
    <property type="match status" value="1"/>
</dbReference>
<dbReference type="Pfam" id="PF13715">
    <property type="entry name" value="CarbopepD_reg_2"/>
    <property type="match status" value="1"/>
</dbReference>
<keyword evidence="8" id="KW-0732">Signal</keyword>
<dbReference type="Gene3D" id="2.60.40.1120">
    <property type="entry name" value="Carboxypeptidase-like, regulatory domain"/>
    <property type="match status" value="1"/>
</dbReference>
<reference evidence="10 11" key="1">
    <citation type="submission" date="2018-09" db="EMBL/GenBank/DDBJ databases">
        <title>Genome sequencing of strain 6GH32-13.</title>
        <authorList>
            <person name="Weon H.-Y."/>
            <person name="Heo J."/>
            <person name="Kwon S.-W."/>
        </authorList>
    </citation>
    <scope>NUCLEOTIDE SEQUENCE [LARGE SCALE GENOMIC DNA]</scope>
    <source>
        <strain evidence="10 11">5GH32-13</strain>
    </source>
</reference>
<dbReference type="InterPro" id="IPR037066">
    <property type="entry name" value="Plug_dom_sf"/>
</dbReference>
<dbReference type="SUPFAM" id="SSF49464">
    <property type="entry name" value="Carboxypeptidase regulatory domain-like"/>
    <property type="match status" value="1"/>
</dbReference>
<feature type="signal peptide" evidence="8">
    <location>
        <begin position="1"/>
        <end position="32"/>
    </location>
</feature>
<proteinExistence type="inferred from homology"/>
<dbReference type="AlphaFoldDB" id="A0A3B7MLZ9"/>
<feature type="domain" description="TonB-dependent receptor plug" evidence="9">
    <location>
        <begin position="131"/>
        <end position="238"/>
    </location>
</feature>
<evidence type="ECO:0000256" key="6">
    <source>
        <dbReference type="ARBA" id="ARBA00023237"/>
    </source>
</evidence>
<protein>
    <submittedName>
        <fullName evidence="10">SusC/RagA family TonB-linked outer membrane protein</fullName>
    </submittedName>
</protein>
<dbReference type="OrthoDB" id="9768177at2"/>
<keyword evidence="3 7" id="KW-1134">Transmembrane beta strand</keyword>
<dbReference type="KEGG" id="pseg:D3H65_10195"/>
<dbReference type="InterPro" id="IPR039426">
    <property type="entry name" value="TonB-dep_rcpt-like"/>
</dbReference>
<keyword evidence="11" id="KW-1185">Reference proteome</keyword>
<dbReference type="Proteomes" id="UP000263900">
    <property type="component" value="Chromosome"/>
</dbReference>
<gene>
    <name evidence="10" type="ORF">D3H65_10195</name>
</gene>
<dbReference type="GO" id="GO:0009279">
    <property type="term" value="C:cell outer membrane"/>
    <property type="evidence" value="ECO:0007669"/>
    <property type="project" value="UniProtKB-SubCell"/>
</dbReference>
<dbReference type="EMBL" id="CP032157">
    <property type="protein sequence ID" value="AXY74323.1"/>
    <property type="molecule type" value="Genomic_DNA"/>
</dbReference>
<keyword evidence="6 7" id="KW-0998">Cell outer membrane</keyword>
<evidence type="ECO:0000256" key="4">
    <source>
        <dbReference type="ARBA" id="ARBA00022692"/>
    </source>
</evidence>
<dbReference type="SUPFAM" id="SSF56935">
    <property type="entry name" value="Porins"/>
    <property type="match status" value="1"/>
</dbReference>
<evidence type="ECO:0000259" key="9">
    <source>
        <dbReference type="Pfam" id="PF07715"/>
    </source>
</evidence>
<evidence type="ECO:0000256" key="5">
    <source>
        <dbReference type="ARBA" id="ARBA00023136"/>
    </source>
</evidence>
<evidence type="ECO:0000256" key="2">
    <source>
        <dbReference type="ARBA" id="ARBA00022448"/>
    </source>
</evidence>
<evidence type="ECO:0000313" key="10">
    <source>
        <dbReference type="EMBL" id="AXY74323.1"/>
    </source>
</evidence>
<dbReference type="InterPro" id="IPR023996">
    <property type="entry name" value="TonB-dep_OMP_SusC/RagA"/>
</dbReference>
<keyword evidence="4 7" id="KW-0812">Transmembrane</keyword>
<dbReference type="InterPro" id="IPR036942">
    <property type="entry name" value="Beta-barrel_TonB_sf"/>
</dbReference>
<sequence>MIETCTIKSKRGRPYAILLSLLLPLLSGLATAQEQKPGNVIKLSGSVKSDVGIALYNVSISVKNTKLGTFTDAAGKFTLNVSDSSAILVISSVGYTAQEIRVGQRRQFDITLAATNNNMEDVVVIGYGTAKKRDITGAITSISAKQIEERQATTLADALQGFAAGMLVINDAGKPGASGTIQIRGGSTFEAGNAPLFVVDGMLRDNADDINPSDIQSVEVLKDAASAAIYGSRSANGVIIITTKRGQESKPRIDIAYLRNYGQIANKIRQANAAEVRLYRQIQSGSLGLQGMNGDSLNPTYNGDVNYIDELTQLAVKDQADVSLSGGGQNFSYYSSLRFVNDIGLIINSNAKLMQGRLNIDWFASKRIKFTNQIAFGWRNVNEIDEGTSIGQGYQRDPRYRLYTADGALIPNLGGRRNPVAEALLLTRDGERYNVNIFNQMYVDFSKYLKLTSNINVDFNNSTNIRFSPTILSTTNDNNNGSEAWSKQFNWQFQSFLNYSRSFKEHSVTALLGTSVENNSSRSISVSGVNYATEDVLTMNSAGQIVVSGSPGTRSGGTENAMAAAFGRLSYSYKGKYSINGTVRYDGSSRVGADNRWGAFLAGGAAWRFSEEKFMDWSRGILDEGKLRVSLGQNGNERGGDYSARQKYRFGSNSYNGVNGLILDKTFGNSTLGWEKTVQKNVGLELQFWKRRINVTLDYYVKSTTDLLYAQEMPKESGYSQVYVNVGDIENRGVELQIGANLVRNKNVEWSVNGNISFERGNIKRLANGDFIRGNVEGTGSASYLITEGGAIGDFYGWVTGGIFQYDESNAFNEKWEQLTPVLGSNGVLAGYTFNDRPYTGKVNSLYYQDRKLRGGDRWFKKFNFSDSASDDRDRVVIGNARPKFYYAVTNDFRYKQFRLTFTVNASVGGKIYNSFAQSMNVYSSSNGIALPALIYGAWRKPGDIAQYPTGKEFSSTGGGRTGDYALEDGSFVRLAYVRFTYNLNPQSLKRIFAKRLSAYIYGSNLITWTDYSWFDPEFSSGTLTPGNDSGRYPRRRELGIGLNIGF</sequence>
<dbReference type="Pfam" id="PF07715">
    <property type="entry name" value="Plug"/>
    <property type="match status" value="1"/>
</dbReference>
<evidence type="ECO:0000256" key="7">
    <source>
        <dbReference type="PROSITE-ProRule" id="PRU01360"/>
    </source>
</evidence>
<evidence type="ECO:0000313" key="11">
    <source>
        <dbReference type="Proteomes" id="UP000263900"/>
    </source>
</evidence>
<evidence type="ECO:0000256" key="8">
    <source>
        <dbReference type="SAM" id="SignalP"/>
    </source>
</evidence>